<keyword evidence="2" id="KW-0732">Signal</keyword>
<name>A0A0N5BK12_STREA</name>
<organism evidence="4 5">
    <name type="scientific">Strongyloides papillosus</name>
    <name type="common">Intestinal threadworm</name>
    <dbReference type="NCBI Taxonomy" id="174720"/>
    <lineage>
        <taxon>Eukaryota</taxon>
        <taxon>Metazoa</taxon>
        <taxon>Ecdysozoa</taxon>
        <taxon>Nematoda</taxon>
        <taxon>Chromadorea</taxon>
        <taxon>Rhabditida</taxon>
        <taxon>Tylenchina</taxon>
        <taxon>Panagrolaimomorpha</taxon>
        <taxon>Strongyloidoidea</taxon>
        <taxon>Strongyloididae</taxon>
        <taxon>Strongyloides</taxon>
    </lineage>
</organism>
<feature type="compositionally biased region" description="Polar residues" evidence="1">
    <location>
        <begin position="66"/>
        <end position="90"/>
    </location>
</feature>
<dbReference type="WBParaSite" id="SPAL_0000627800.1">
    <property type="protein sequence ID" value="SPAL_0000627800.1"/>
    <property type="gene ID" value="SPAL_0000627800"/>
</dbReference>
<evidence type="ECO:0000256" key="2">
    <source>
        <dbReference type="SAM" id="SignalP"/>
    </source>
</evidence>
<dbReference type="InterPro" id="IPR018244">
    <property type="entry name" value="Allrgn_V5/Tpx1_CS"/>
</dbReference>
<accession>A0A0N5BK12</accession>
<evidence type="ECO:0000259" key="3">
    <source>
        <dbReference type="SMART" id="SM00198"/>
    </source>
</evidence>
<evidence type="ECO:0000313" key="4">
    <source>
        <dbReference type="Proteomes" id="UP000046392"/>
    </source>
</evidence>
<sequence length="270" mass="30614">MIYSPFIFLLLTLPGLLGFSNGQRISYSWRTQNGVTVYSFNGKEYPSLQAVMEAIKRQFPNVEFKSPNSGTSTNSGLGNKTPTSGYSKNNGGFDITPYKGNNTFSNMIFDKVWAKYNYDKDSRNGFTNMKKRFLIESNKYRRAHHARDLKEDSGLAAKAQKYAEYLASINKLIHDPQNSNDKTGENLAFGSPWISHLAVKNWYDEISQYDFKKPEFSYKTGHFTQLVWRGSTKAGFGVAVSADGRRVFVVCKYTPPGNYAGEFQKNVLQR</sequence>
<dbReference type="FunFam" id="3.40.33.10:FF:000002">
    <property type="entry name" value="Golgi-associated plant pathogenesis-related protein 1"/>
    <property type="match status" value="1"/>
</dbReference>
<dbReference type="PRINTS" id="PR00837">
    <property type="entry name" value="V5TPXLIKE"/>
</dbReference>
<protein>
    <submittedName>
        <fullName evidence="5">SCP domain-containing protein</fullName>
    </submittedName>
</protein>
<dbReference type="Proteomes" id="UP000046392">
    <property type="component" value="Unplaced"/>
</dbReference>
<dbReference type="SUPFAM" id="SSF55797">
    <property type="entry name" value="PR-1-like"/>
    <property type="match status" value="1"/>
</dbReference>
<dbReference type="CDD" id="cd05382">
    <property type="entry name" value="CAP_GAPR1-like"/>
    <property type="match status" value="1"/>
</dbReference>
<keyword evidence="4" id="KW-1185">Reference proteome</keyword>
<dbReference type="InterPro" id="IPR034113">
    <property type="entry name" value="SCP_GAPR1-like"/>
</dbReference>
<feature type="signal peptide" evidence="2">
    <location>
        <begin position="1"/>
        <end position="22"/>
    </location>
</feature>
<dbReference type="InterPro" id="IPR035940">
    <property type="entry name" value="CAP_sf"/>
</dbReference>
<dbReference type="AlphaFoldDB" id="A0A0N5BK12"/>
<dbReference type="STRING" id="174720.A0A0N5BK12"/>
<dbReference type="InterPro" id="IPR001283">
    <property type="entry name" value="CRISP-related"/>
</dbReference>
<evidence type="ECO:0000256" key="1">
    <source>
        <dbReference type="SAM" id="MobiDB-lite"/>
    </source>
</evidence>
<dbReference type="Pfam" id="PF00188">
    <property type="entry name" value="CAP"/>
    <property type="match status" value="1"/>
</dbReference>
<dbReference type="SMART" id="SM00198">
    <property type="entry name" value="SCP"/>
    <property type="match status" value="1"/>
</dbReference>
<proteinExistence type="predicted"/>
<dbReference type="GO" id="GO:0005576">
    <property type="term" value="C:extracellular region"/>
    <property type="evidence" value="ECO:0007669"/>
    <property type="project" value="InterPro"/>
</dbReference>
<dbReference type="PROSITE" id="PS01009">
    <property type="entry name" value="CRISP_1"/>
    <property type="match status" value="1"/>
</dbReference>
<feature type="chain" id="PRO_5005894382" evidence="2">
    <location>
        <begin position="23"/>
        <end position="270"/>
    </location>
</feature>
<evidence type="ECO:0000313" key="5">
    <source>
        <dbReference type="WBParaSite" id="SPAL_0000627800.1"/>
    </source>
</evidence>
<feature type="region of interest" description="Disordered" evidence="1">
    <location>
        <begin position="63"/>
        <end position="90"/>
    </location>
</feature>
<reference evidence="5" key="1">
    <citation type="submission" date="2017-02" db="UniProtKB">
        <authorList>
            <consortium name="WormBaseParasite"/>
        </authorList>
    </citation>
    <scope>IDENTIFICATION</scope>
</reference>
<feature type="domain" description="SCP" evidence="3">
    <location>
        <begin position="128"/>
        <end position="261"/>
    </location>
</feature>
<dbReference type="Gene3D" id="3.40.33.10">
    <property type="entry name" value="CAP"/>
    <property type="match status" value="1"/>
</dbReference>
<dbReference type="PANTHER" id="PTHR10334">
    <property type="entry name" value="CYSTEINE-RICH SECRETORY PROTEIN-RELATED"/>
    <property type="match status" value="1"/>
</dbReference>
<dbReference type="InterPro" id="IPR014044">
    <property type="entry name" value="CAP_dom"/>
</dbReference>